<feature type="compositionally biased region" description="Polar residues" evidence="1">
    <location>
        <begin position="106"/>
        <end position="115"/>
    </location>
</feature>
<name>A0A7U2HXD7_PHANO</name>
<dbReference type="VEuPathDB" id="FungiDB:JI435_018590"/>
<dbReference type="OrthoDB" id="3800872at2759"/>
<sequence length="422" mass="48019">MSQAENTTYRTIKGNKFAYNGESHTINGYLKSSPAAISEELRRQPVVAYLKAQRIFWGWSLPELSVPIYKHEMMEELERFCNGGESPPFRHAPLSIFSELEREWNTKNASSSTNTGRKREQDDVPMESHGESSRKRARVTGIPKASTADRAQPLAVALLRPARDQPDCQAPVVKTEQRVETELQPDGLGPLWKSRWQQDIEKYRFTDYHSRIAGKYAISCPVIEQRYPGLEGKLVIRIRILHSDTKHQGVFEADIDLGLFKGSAAMGIDEHSLADWCYRQQMRLQPTEKNMEIKRLEDEANDAHLSTCGNPCIRSSQYNARSIKAKCDISKCARLFMQVRLKDEKDLFMRQGAILGCEGEIEFHDLHGLEFEGDIDLPMLGPDPVKFRGYKVKQLLKSDVVDTLWGKIPTSAIKYGDAWNKA</sequence>
<gene>
    <name evidence="2" type="ORF">JI435_018590</name>
</gene>
<dbReference type="OMA" id="AYNGESH"/>
<protein>
    <submittedName>
        <fullName evidence="2">Uncharacterized protein</fullName>
    </submittedName>
</protein>
<evidence type="ECO:0000313" key="2">
    <source>
        <dbReference type="EMBL" id="QRC91632.1"/>
    </source>
</evidence>
<evidence type="ECO:0000256" key="1">
    <source>
        <dbReference type="SAM" id="MobiDB-lite"/>
    </source>
</evidence>
<proteinExistence type="predicted"/>
<feature type="compositionally biased region" description="Basic and acidic residues" evidence="1">
    <location>
        <begin position="117"/>
        <end position="134"/>
    </location>
</feature>
<dbReference type="AlphaFoldDB" id="A0A7U2HXD7"/>
<accession>A0A7U2HXD7</accession>
<evidence type="ECO:0000313" key="3">
    <source>
        <dbReference type="Proteomes" id="UP000663193"/>
    </source>
</evidence>
<keyword evidence="3" id="KW-1185">Reference proteome</keyword>
<feature type="region of interest" description="Disordered" evidence="1">
    <location>
        <begin position="105"/>
        <end position="148"/>
    </location>
</feature>
<organism evidence="2 3">
    <name type="scientific">Phaeosphaeria nodorum (strain SN15 / ATCC MYA-4574 / FGSC 10173)</name>
    <name type="common">Glume blotch fungus</name>
    <name type="synonym">Parastagonospora nodorum</name>
    <dbReference type="NCBI Taxonomy" id="321614"/>
    <lineage>
        <taxon>Eukaryota</taxon>
        <taxon>Fungi</taxon>
        <taxon>Dikarya</taxon>
        <taxon>Ascomycota</taxon>
        <taxon>Pezizomycotina</taxon>
        <taxon>Dothideomycetes</taxon>
        <taxon>Pleosporomycetidae</taxon>
        <taxon>Pleosporales</taxon>
        <taxon>Pleosporineae</taxon>
        <taxon>Phaeosphaeriaceae</taxon>
        <taxon>Parastagonospora</taxon>
    </lineage>
</organism>
<dbReference type="EMBL" id="CP069024">
    <property type="protein sequence ID" value="QRC91632.1"/>
    <property type="molecule type" value="Genomic_DNA"/>
</dbReference>
<dbReference type="Proteomes" id="UP000663193">
    <property type="component" value="Chromosome 2"/>
</dbReference>
<reference evidence="3" key="1">
    <citation type="journal article" date="2021" name="BMC Genomics">
        <title>Chromosome-level genome assembly and manually-curated proteome of model necrotroph Parastagonospora nodorum Sn15 reveals a genome-wide trove of candidate effector homologs, and redundancy of virulence-related functions within an accessory chromosome.</title>
        <authorList>
            <person name="Bertazzoni S."/>
            <person name="Jones D.A.B."/>
            <person name="Phan H.T."/>
            <person name="Tan K.-C."/>
            <person name="Hane J.K."/>
        </authorList>
    </citation>
    <scope>NUCLEOTIDE SEQUENCE [LARGE SCALE GENOMIC DNA]</scope>
    <source>
        <strain evidence="3">SN15 / ATCC MYA-4574 / FGSC 10173)</strain>
    </source>
</reference>